<dbReference type="EMBL" id="BPLQ01007625">
    <property type="protein sequence ID" value="GIY31274.1"/>
    <property type="molecule type" value="Genomic_DNA"/>
</dbReference>
<dbReference type="Proteomes" id="UP001054837">
    <property type="component" value="Unassembled WGS sequence"/>
</dbReference>
<proteinExistence type="predicted"/>
<evidence type="ECO:0000313" key="3">
    <source>
        <dbReference type="Proteomes" id="UP001054837"/>
    </source>
</evidence>
<name>A0AAV4SD91_9ARAC</name>
<accession>A0AAV4SD91</accession>
<comment type="caution">
    <text evidence="2">The sequence shown here is derived from an EMBL/GenBank/DDBJ whole genome shotgun (WGS) entry which is preliminary data.</text>
</comment>
<dbReference type="AlphaFoldDB" id="A0AAV4SD91"/>
<reference evidence="2 3" key="1">
    <citation type="submission" date="2021-06" db="EMBL/GenBank/DDBJ databases">
        <title>Caerostris darwini draft genome.</title>
        <authorList>
            <person name="Kono N."/>
            <person name="Arakawa K."/>
        </authorList>
    </citation>
    <scope>NUCLEOTIDE SEQUENCE [LARGE SCALE GENOMIC DNA]</scope>
</reference>
<feature type="transmembrane region" description="Helical" evidence="1">
    <location>
        <begin position="21"/>
        <end position="40"/>
    </location>
</feature>
<evidence type="ECO:0000313" key="2">
    <source>
        <dbReference type="EMBL" id="GIY31274.1"/>
    </source>
</evidence>
<keyword evidence="1" id="KW-0472">Membrane</keyword>
<keyword evidence="1" id="KW-1133">Transmembrane helix</keyword>
<protein>
    <submittedName>
        <fullName evidence="2">Uncharacterized protein</fullName>
    </submittedName>
</protein>
<keyword evidence="1" id="KW-0812">Transmembrane</keyword>
<gene>
    <name evidence="2" type="ORF">CDAR_569541</name>
</gene>
<sequence length="122" mass="13638">MAETASHICSNTRFLLREEGINILVESVLWLCVLAVTLQLGSCNHSVFLRGQRITTQTFLSCPCDLLKDPPTQTHDIEPPLGRHPGTQNRLPSCMKRSFVHESLIKRLVGALSNNLVLETMK</sequence>
<organism evidence="2 3">
    <name type="scientific">Caerostris darwini</name>
    <dbReference type="NCBI Taxonomy" id="1538125"/>
    <lineage>
        <taxon>Eukaryota</taxon>
        <taxon>Metazoa</taxon>
        <taxon>Ecdysozoa</taxon>
        <taxon>Arthropoda</taxon>
        <taxon>Chelicerata</taxon>
        <taxon>Arachnida</taxon>
        <taxon>Araneae</taxon>
        <taxon>Araneomorphae</taxon>
        <taxon>Entelegynae</taxon>
        <taxon>Araneoidea</taxon>
        <taxon>Araneidae</taxon>
        <taxon>Caerostris</taxon>
    </lineage>
</organism>
<evidence type="ECO:0000256" key="1">
    <source>
        <dbReference type="SAM" id="Phobius"/>
    </source>
</evidence>
<keyword evidence="3" id="KW-1185">Reference proteome</keyword>